<accession>A0A8K0JXW2</accession>
<gene>
    <name evidence="3" type="ORF">J437_LFUL004879</name>
</gene>
<name>A0A8K0JXW2_LADFU</name>
<dbReference type="InterPro" id="IPR029787">
    <property type="entry name" value="Nucleotide_cyclase"/>
</dbReference>
<proteinExistence type="predicted"/>
<dbReference type="GO" id="GO:0007189">
    <property type="term" value="P:adenylate cyclase-activating G protein-coupled receptor signaling pathway"/>
    <property type="evidence" value="ECO:0007669"/>
    <property type="project" value="TreeGrafter"/>
</dbReference>
<dbReference type="Proteomes" id="UP000792457">
    <property type="component" value="Unassembled WGS sequence"/>
</dbReference>
<dbReference type="GO" id="GO:0000166">
    <property type="term" value="F:nucleotide binding"/>
    <property type="evidence" value="ECO:0007669"/>
    <property type="project" value="UniProtKB-KW"/>
</dbReference>
<sequence>MGRVKWDLKGKDKRVHITKETLECLSGDYEVEPGNGSDRDSYLRDHNVQTFLIVAGDRYGQVSASLPRTIA</sequence>
<comment type="caution">
    <text evidence="3">The sequence shown here is derived from an EMBL/GenBank/DDBJ whole genome shotgun (WGS) entry which is preliminary data.</text>
</comment>
<evidence type="ECO:0000256" key="1">
    <source>
        <dbReference type="ARBA" id="ARBA00022741"/>
    </source>
</evidence>
<keyword evidence="4" id="KW-1185">Reference proteome</keyword>
<evidence type="ECO:0000313" key="3">
    <source>
        <dbReference type="EMBL" id="KAG8224710.1"/>
    </source>
</evidence>
<reference evidence="3" key="1">
    <citation type="submission" date="2013-04" db="EMBL/GenBank/DDBJ databases">
        <authorList>
            <person name="Qu J."/>
            <person name="Murali S.C."/>
            <person name="Bandaranaike D."/>
            <person name="Bellair M."/>
            <person name="Blankenburg K."/>
            <person name="Chao H."/>
            <person name="Dinh H."/>
            <person name="Doddapaneni H."/>
            <person name="Downs B."/>
            <person name="Dugan-Rocha S."/>
            <person name="Elkadiri S."/>
            <person name="Gnanaolivu R.D."/>
            <person name="Hernandez B."/>
            <person name="Javaid M."/>
            <person name="Jayaseelan J.C."/>
            <person name="Lee S."/>
            <person name="Li M."/>
            <person name="Ming W."/>
            <person name="Munidasa M."/>
            <person name="Muniz J."/>
            <person name="Nguyen L."/>
            <person name="Ongeri F."/>
            <person name="Osuji N."/>
            <person name="Pu L.-L."/>
            <person name="Puazo M."/>
            <person name="Qu C."/>
            <person name="Quiroz J."/>
            <person name="Raj R."/>
            <person name="Weissenberger G."/>
            <person name="Xin Y."/>
            <person name="Zou X."/>
            <person name="Han Y."/>
            <person name="Richards S."/>
            <person name="Worley K."/>
            <person name="Muzny D."/>
            <person name="Gibbs R."/>
        </authorList>
    </citation>
    <scope>NUCLEOTIDE SEQUENCE</scope>
    <source>
        <strain evidence="3">Sampled in the wild</strain>
    </source>
</reference>
<dbReference type="EMBL" id="KZ308209">
    <property type="protein sequence ID" value="KAG8224710.1"/>
    <property type="molecule type" value="Genomic_DNA"/>
</dbReference>
<keyword evidence="2" id="KW-0456">Lyase</keyword>
<reference evidence="3" key="2">
    <citation type="submission" date="2017-10" db="EMBL/GenBank/DDBJ databases">
        <title>Ladona fulva Genome sequencing and assembly.</title>
        <authorList>
            <person name="Murali S."/>
            <person name="Richards S."/>
            <person name="Bandaranaike D."/>
            <person name="Bellair M."/>
            <person name="Blankenburg K."/>
            <person name="Chao H."/>
            <person name="Dinh H."/>
            <person name="Doddapaneni H."/>
            <person name="Dugan-Rocha S."/>
            <person name="Elkadiri S."/>
            <person name="Gnanaolivu R."/>
            <person name="Hernandez B."/>
            <person name="Skinner E."/>
            <person name="Javaid M."/>
            <person name="Lee S."/>
            <person name="Li M."/>
            <person name="Ming W."/>
            <person name="Munidasa M."/>
            <person name="Muniz J."/>
            <person name="Nguyen L."/>
            <person name="Hughes D."/>
            <person name="Osuji N."/>
            <person name="Pu L.-L."/>
            <person name="Puazo M."/>
            <person name="Qu C."/>
            <person name="Quiroz J."/>
            <person name="Raj R."/>
            <person name="Weissenberger G."/>
            <person name="Xin Y."/>
            <person name="Zou X."/>
            <person name="Han Y."/>
            <person name="Worley K."/>
            <person name="Muzny D."/>
            <person name="Gibbs R."/>
        </authorList>
    </citation>
    <scope>NUCLEOTIDE SEQUENCE</scope>
    <source>
        <strain evidence="3">Sampled in the wild</strain>
    </source>
</reference>
<dbReference type="GO" id="GO:0004016">
    <property type="term" value="F:adenylate cyclase activity"/>
    <property type="evidence" value="ECO:0007669"/>
    <property type="project" value="TreeGrafter"/>
</dbReference>
<dbReference type="PANTHER" id="PTHR45627">
    <property type="entry name" value="ADENYLATE CYCLASE TYPE 1"/>
    <property type="match status" value="1"/>
</dbReference>
<dbReference type="OrthoDB" id="6147412at2759"/>
<dbReference type="Gene3D" id="3.30.70.1230">
    <property type="entry name" value="Nucleotide cyclase"/>
    <property type="match status" value="1"/>
</dbReference>
<keyword evidence="1" id="KW-0547">Nucleotide-binding</keyword>
<organism evidence="3 4">
    <name type="scientific">Ladona fulva</name>
    <name type="common">Scarce chaser dragonfly</name>
    <name type="synonym">Libellula fulva</name>
    <dbReference type="NCBI Taxonomy" id="123851"/>
    <lineage>
        <taxon>Eukaryota</taxon>
        <taxon>Metazoa</taxon>
        <taxon>Ecdysozoa</taxon>
        <taxon>Arthropoda</taxon>
        <taxon>Hexapoda</taxon>
        <taxon>Insecta</taxon>
        <taxon>Pterygota</taxon>
        <taxon>Palaeoptera</taxon>
        <taxon>Odonata</taxon>
        <taxon>Epiprocta</taxon>
        <taxon>Anisoptera</taxon>
        <taxon>Libelluloidea</taxon>
        <taxon>Libellulidae</taxon>
        <taxon>Ladona</taxon>
    </lineage>
</organism>
<dbReference type="AlphaFoldDB" id="A0A8K0JXW2"/>
<dbReference type="PANTHER" id="PTHR45627:SF16">
    <property type="entry name" value="ADENYLATE CYCLASE"/>
    <property type="match status" value="1"/>
</dbReference>
<protein>
    <submittedName>
        <fullName evidence="3">Uncharacterized protein</fullName>
    </submittedName>
</protein>
<dbReference type="GO" id="GO:0005886">
    <property type="term" value="C:plasma membrane"/>
    <property type="evidence" value="ECO:0007669"/>
    <property type="project" value="TreeGrafter"/>
</dbReference>
<evidence type="ECO:0000256" key="2">
    <source>
        <dbReference type="ARBA" id="ARBA00023239"/>
    </source>
</evidence>
<evidence type="ECO:0000313" key="4">
    <source>
        <dbReference type="Proteomes" id="UP000792457"/>
    </source>
</evidence>